<dbReference type="InterPro" id="IPR011333">
    <property type="entry name" value="SKP1/BTB/POZ_sf"/>
</dbReference>
<organism evidence="2 3">
    <name type="scientific">Phlebotomus papatasi</name>
    <name type="common">Sandfly</name>
    <dbReference type="NCBI Taxonomy" id="29031"/>
    <lineage>
        <taxon>Eukaryota</taxon>
        <taxon>Metazoa</taxon>
        <taxon>Ecdysozoa</taxon>
        <taxon>Arthropoda</taxon>
        <taxon>Hexapoda</taxon>
        <taxon>Insecta</taxon>
        <taxon>Pterygota</taxon>
        <taxon>Neoptera</taxon>
        <taxon>Endopterygota</taxon>
        <taxon>Diptera</taxon>
        <taxon>Nematocera</taxon>
        <taxon>Psychodoidea</taxon>
        <taxon>Psychodidae</taxon>
        <taxon>Phlebotomus</taxon>
        <taxon>Phlebotomus</taxon>
    </lineage>
</organism>
<evidence type="ECO:0000313" key="3">
    <source>
        <dbReference type="Proteomes" id="UP000092462"/>
    </source>
</evidence>
<dbReference type="SUPFAM" id="SSF54695">
    <property type="entry name" value="POZ domain"/>
    <property type="match status" value="1"/>
</dbReference>
<evidence type="ECO:0000313" key="2">
    <source>
        <dbReference type="EnsemblMetazoa" id="PPAI006843-PA"/>
    </source>
</evidence>
<evidence type="ECO:0000256" key="1">
    <source>
        <dbReference type="SAM" id="MobiDB-lite"/>
    </source>
</evidence>
<dbReference type="Pfam" id="PF00651">
    <property type="entry name" value="BTB"/>
    <property type="match status" value="1"/>
</dbReference>
<sequence length="446" mass="49992">MWNNSQMTNHAKSTPLLFVSARMLMLQYSKHGECILQEIGAAFRGEHPADLLLICEGRETLRAHKLVLAAASPLVKRLLEETPTIESVTTVHFPDVQAKYFRLLMDFLYSGQTCVPANEVEHLHDLLALLQIKPGVWRTDDKTELGEFVERKFFMPLRWNREIRQIWGDFVVILIPDGGGGDGGGGAKGGDTHTDINSNEGDIGRRRRSKSRESTHSRVHVKRERVGGNSSEEEAEAEGEEVEAEEELDEETEAEVRGGSRDRSSEERRLSVDTARNDTISRRTEESADEAEDEADEEGGDREDEKFDAIGGRRRSSSDPVNLSLGTRQDDSDDGGHVDVETIANAPSKSLIPSRLLDPFRTKRKVLYHAPESEILKPPDHEQLLHSSPDNYVVTPHRKRRPGFQNSPAQNPPFVPYGLNRTNYIEDLRSRKGPSVSAPPSYFPGK</sequence>
<dbReference type="InterPro" id="IPR000210">
    <property type="entry name" value="BTB/POZ_dom"/>
</dbReference>
<accession>A0A1B0DFN2</accession>
<feature type="compositionally biased region" description="Basic and acidic residues" evidence="1">
    <location>
        <begin position="328"/>
        <end position="340"/>
    </location>
</feature>
<dbReference type="AlphaFoldDB" id="A0A1B0DFN2"/>
<dbReference type="VEuPathDB" id="VectorBase:PPAPM1_011323"/>
<feature type="compositionally biased region" description="Basic and acidic residues" evidence="1">
    <location>
        <begin position="254"/>
        <end position="286"/>
    </location>
</feature>
<keyword evidence="3" id="KW-1185">Reference proteome</keyword>
<feature type="compositionally biased region" description="Basic and acidic residues" evidence="1">
    <location>
        <begin position="372"/>
        <end position="384"/>
    </location>
</feature>
<dbReference type="EMBL" id="AJVK01033463">
    <property type="status" value="NOT_ANNOTATED_CDS"/>
    <property type="molecule type" value="Genomic_DNA"/>
</dbReference>
<proteinExistence type="predicted"/>
<dbReference type="EMBL" id="AJVK01033465">
    <property type="status" value="NOT_ANNOTATED_CDS"/>
    <property type="molecule type" value="Genomic_DNA"/>
</dbReference>
<feature type="compositionally biased region" description="Acidic residues" evidence="1">
    <location>
        <begin position="287"/>
        <end position="302"/>
    </location>
</feature>
<dbReference type="EMBL" id="AJVK01033464">
    <property type="status" value="NOT_ANNOTATED_CDS"/>
    <property type="molecule type" value="Genomic_DNA"/>
</dbReference>
<name>A0A1B0DFN2_PHLPP</name>
<dbReference type="Gene3D" id="3.30.710.10">
    <property type="entry name" value="Potassium Channel Kv1.1, Chain A"/>
    <property type="match status" value="1"/>
</dbReference>
<feature type="compositionally biased region" description="Polar residues" evidence="1">
    <location>
        <begin position="318"/>
        <end position="327"/>
    </location>
</feature>
<feature type="compositionally biased region" description="Acidic residues" evidence="1">
    <location>
        <begin position="231"/>
        <end position="253"/>
    </location>
</feature>
<dbReference type="PROSITE" id="PS50097">
    <property type="entry name" value="BTB"/>
    <property type="match status" value="1"/>
</dbReference>
<dbReference type="CDD" id="cd18315">
    <property type="entry name" value="BTB_POZ_BAB-like"/>
    <property type="match status" value="1"/>
</dbReference>
<dbReference type="EnsemblMetazoa" id="PPAI006843-RA">
    <property type="protein sequence ID" value="PPAI006843-PA"/>
    <property type="gene ID" value="PPAI006843"/>
</dbReference>
<protein>
    <submittedName>
        <fullName evidence="2">Uncharacterized protein</fullName>
    </submittedName>
</protein>
<reference evidence="2" key="1">
    <citation type="submission" date="2022-08" db="UniProtKB">
        <authorList>
            <consortium name="EnsemblMetazoa"/>
        </authorList>
    </citation>
    <scope>IDENTIFICATION</scope>
    <source>
        <strain evidence="2">Israel</strain>
    </source>
</reference>
<feature type="region of interest" description="Disordered" evidence="1">
    <location>
        <begin position="182"/>
        <end position="351"/>
    </location>
</feature>
<dbReference type="SMART" id="SM00225">
    <property type="entry name" value="BTB"/>
    <property type="match status" value="1"/>
</dbReference>
<dbReference type="VEuPathDB" id="VectorBase:PPAI006843"/>
<feature type="region of interest" description="Disordered" evidence="1">
    <location>
        <begin position="372"/>
        <end position="418"/>
    </location>
</feature>
<dbReference type="Proteomes" id="UP000092462">
    <property type="component" value="Unassembled WGS sequence"/>
</dbReference>